<dbReference type="Proteomes" id="UP000678393">
    <property type="component" value="Unassembled WGS sequence"/>
</dbReference>
<dbReference type="InterPro" id="IPR038774">
    <property type="entry name" value="CEP162-like"/>
</dbReference>
<proteinExistence type="inferred from homology"/>
<sequence length="403" mass="44851">MAKSRWSKDDLESAFEEFLKTSFSSEDDTEKIKQLLKSPAKAKSSSVNSTSLWWDKDSVDDSVGKGKGRSFLKTKNSAKSSHETDNKTTTKGKSVTSKYLLQNKPALSPTKSGDKELQKSKRQPASSKTRTSKSKTDTSGSKDNLEDTSNEGAESSRNNDNQGFDTLDELADKERFFQELENEHNGTVDYGRLNHDLSQTGGTRADNSVLTGLGEHDTTPAKQQNLDDLQCSPQKPSMLSRVALLDSLESTFNTTQSPKMANSRDTTQDNLGATLPESLRNPTVSGFMGTNTSREMEDLQEVLQVADGTSTIYGEDSRPQTGKKSYQTTTTEKREDEVSISDILKKMDAIEQREREIENRSEDVQLRSNYTTRRSPRSPDDDLSRFDSSHTDNTEIYQPITAV</sequence>
<feature type="compositionally biased region" description="Basic and acidic residues" evidence="9">
    <location>
        <begin position="170"/>
        <end position="186"/>
    </location>
</feature>
<evidence type="ECO:0000313" key="11">
    <source>
        <dbReference type="Proteomes" id="UP000678393"/>
    </source>
</evidence>
<gene>
    <name evidence="10" type="ORF">CUNI_LOCUS15337</name>
</gene>
<feature type="non-terminal residue" evidence="10">
    <location>
        <position position="1"/>
    </location>
</feature>
<keyword evidence="11" id="KW-1185">Reference proteome</keyword>
<comment type="similarity">
    <text evidence="2">Belongs to the CEP162 family.</text>
</comment>
<feature type="region of interest" description="Disordered" evidence="9">
    <location>
        <begin position="56"/>
        <end position="234"/>
    </location>
</feature>
<evidence type="ECO:0000256" key="9">
    <source>
        <dbReference type="SAM" id="MobiDB-lite"/>
    </source>
</evidence>
<dbReference type="GO" id="GO:0005879">
    <property type="term" value="C:axonemal microtubule"/>
    <property type="evidence" value="ECO:0007669"/>
    <property type="project" value="TreeGrafter"/>
</dbReference>
<dbReference type="EMBL" id="CAJHNH020003669">
    <property type="protein sequence ID" value="CAG5129779.1"/>
    <property type="molecule type" value="Genomic_DNA"/>
</dbReference>
<protein>
    <recommendedName>
        <fullName evidence="3">Centrosomal protein of 162 kDa</fullName>
    </recommendedName>
</protein>
<dbReference type="GO" id="GO:0005814">
    <property type="term" value="C:centriole"/>
    <property type="evidence" value="ECO:0007669"/>
    <property type="project" value="UniProtKB-SubCell"/>
</dbReference>
<name>A0A8S3ZK88_9EUPU</name>
<feature type="region of interest" description="Disordered" evidence="9">
    <location>
        <begin position="354"/>
        <end position="403"/>
    </location>
</feature>
<dbReference type="PANTHER" id="PTHR34031:SF1">
    <property type="entry name" value="CENTROSOMAL PROTEIN OF 162 KDA"/>
    <property type="match status" value="1"/>
</dbReference>
<evidence type="ECO:0000256" key="2">
    <source>
        <dbReference type="ARBA" id="ARBA00009485"/>
    </source>
</evidence>
<evidence type="ECO:0000256" key="7">
    <source>
        <dbReference type="ARBA" id="ARBA00023054"/>
    </source>
</evidence>
<keyword evidence="8" id="KW-0206">Cytoskeleton</keyword>
<comment type="subcellular location">
    <subcellularLocation>
        <location evidence="1">Cytoplasm</location>
        <location evidence="1">Cytoskeleton</location>
        <location evidence="1">Microtubule organizing center</location>
        <location evidence="1">Centrosome</location>
        <location evidence="1">Centriole</location>
    </subcellularLocation>
</comment>
<keyword evidence="7" id="KW-0175">Coiled coil</keyword>
<keyword evidence="5" id="KW-0493">Microtubule</keyword>
<feature type="compositionally biased region" description="Basic and acidic residues" evidence="9">
    <location>
        <begin position="354"/>
        <end position="365"/>
    </location>
</feature>
<feature type="region of interest" description="Disordered" evidence="9">
    <location>
        <begin position="311"/>
        <end position="337"/>
    </location>
</feature>
<feature type="compositionally biased region" description="Polar residues" evidence="9">
    <location>
        <begin position="319"/>
        <end position="330"/>
    </location>
</feature>
<dbReference type="OrthoDB" id="10680388at2759"/>
<keyword evidence="4" id="KW-0963">Cytoplasm</keyword>
<feature type="compositionally biased region" description="Polar residues" evidence="9">
    <location>
        <begin position="196"/>
        <end position="210"/>
    </location>
</feature>
<evidence type="ECO:0000256" key="3">
    <source>
        <dbReference type="ARBA" id="ARBA00021406"/>
    </source>
</evidence>
<feature type="compositionally biased region" description="Polar residues" evidence="9">
    <location>
        <begin position="220"/>
        <end position="234"/>
    </location>
</feature>
<evidence type="ECO:0000256" key="1">
    <source>
        <dbReference type="ARBA" id="ARBA00004114"/>
    </source>
</evidence>
<feature type="compositionally biased region" description="Basic and acidic residues" evidence="9">
    <location>
        <begin position="377"/>
        <end position="393"/>
    </location>
</feature>
<feature type="compositionally biased region" description="Polar residues" evidence="9">
    <location>
        <begin position="150"/>
        <end position="164"/>
    </location>
</feature>
<evidence type="ECO:0000256" key="4">
    <source>
        <dbReference type="ARBA" id="ARBA00022490"/>
    </source>
</evidence>
<evidence type="ECO:0000256" key="5">
    <source>
        <dbReference type="ARBA" id="ARBA00022701"/>
    </source>
</evidence>
<dbReference type="AlphaFoldDB" id="A0A8S3ZK88"/>
<evidence type="ECO:0000256" key="6">
    <source>
        <dbReference type="ARBA" id="ARBA00022794"/>
    </source>
</evidence>
<comment type="caution">
    <text evidence="10">The sequence shown here is derived from an EMBL/GenBank/DDBJ whole genome shotgun (WGS) entry which is preliminary data.</text>
</comment>
<reference evidence="10" key="1">
    <citation type="submission" date="2021-04" db="EMBL/GenBank/DDBJ databases">
        <authorList>
            <consortium name="Molecular Ecology Group"/>
        </authorList>
    </citation>
    <scope>NUCLEOTIDE SEQUENCE</scope>
</reference>
<accession>A0A8S3ZK88</accession>
<organism evidence="10 11">
    <name type="scientific">Candidula unifasciata</name>
    <dbReference type="NCBI Taxonomy" id="100452"/>
    <lineage>
        <taxon>Eukaryota</taxon>
        <taxon>Metazoa</taxon>
        <taxon>Spiralia</taxon>
        <taxon>Lophotrochozoa</taxon>
        <taxon>Mollusca</taxon>
        <taxon>Gastropoda</taxon>
        <taxon>Heterobranchia</taxon>
        <taxon>Euthyneura</taxon>
        <taxon>Panpulmonata</taxon>
        <taxon>Eupulmonata</taxon>
        <taxon>Stylommatophora</taxon>
        <taxon>Helicina</taxon>
        <taxon>Helicoidea</taxon>
        <taxon>Geomitridae</taxon>
        <taxon>Candidula</taxon>
    </lineage>
</organism>
<feature type="compositionally biased region" description="Low complexity" evidence="9">
    <location>
        <begin position="89"/>
        <end position="98"/>
    </location>
</feature>
<keyword evidence="6" id="KW-0970">Cilium biogenesis/degradation</keyword>
<dbReference type="GO" id="GO:0060271">
    <property type="term" value="P:cilium assembly"/>
    <property type="evidence" value="ECO:0007669"/>
    <property type="project" value="TreeGrafter"/>
</dbReference>
<evidence type="ECO:0000313" key="10">
    <source>
        <dbReference type="EMBL" id="CAG5129779.1"/>
    </source>
</evidence>
<evidence type="ECO:0000256" key="8">
    <source>
        <dbReference type="ARBA" id="ARBA00023212"/>
    </source>
</evidence>
<dbReference type="PANTHER" id="PTHR34031">
    <property type="entry name" value="CENTROSOMAL PROTEIN OF 162 KDA"/>
    <property type="match status" value="1"/>
</dbReference>